<geneLocation type="mitochondrion" evidence="2"/>
<proteinExistence type="predicted"/>
<gene>
    <name evidence="2" type="primary">ND6</name>
</gene>
<evidence type="ECO:0000313" key="2">
    <source>
        <dbReference type="EMBL" id="AEP27650.1"/>
    </source>
</evidence>
<keyword evidence="1" id="KW-1133">Transmembrane helix</keyword>
<keyword evidence="1" id="KW-0472">Membrane</keyword>
<feature type="transmembrane region" description="Helical" evidence="1">
    <location>
        <begin position="74"/>
        <end position="98"/>
    </location>
</feature>
<feature type="transmembrane region" description="Helical" evidence="1">
    <location>
        <begin position="20"/>
        <end position="41"/>
    </location>
</feature>
<protein>
    <submittedName>
        <fullName evidence="2">NADH dehydrogenase subunit 6</fullName>
    </submittedName>
</protein>
<dbReference type="EMBL" id="JN163963">
    <property type="protein sequence ID" value="AEP27650.1"/>
    <property type="molecule type" value="Genomic_DNA"/>
</dbReference>
<dbReference type="AlphaFoldDB" id="J9PHT7"/>
<feature type="transmembrane region" description="Helical" evidence="1">
    <location>
        <begin position="48"/>
        <end position="68"/>
    </location>
</feature>
<keyword evidence="1" id="KW-0812">Transmembrane</keyword>
<name>J9PHT7_9CUCU</name>
<reference evidence="2" key="1">
    <citation type="submission" date="2011-06" db="EMBL/GenBank/DDBJ databases">
        <authorList>
            <person name="Haran J.M."/>
            <person name="Timmermans M.J.T.N."/>
            <person name="Vogler A.P."/>
        </authorList>
    </citation>
    <scope>NUCLEOTIDE SEQUENCE</scope>
</reference>
<evidence type="ECO:0000256" key="1">
    <source>
        <dbReference type="SAM" id="Phobius"/>
    </source>
</evidence>
<sequence>MKLIMMISSLTSFLLNHPMLLMLTLLIQTTFISMSMGILYISFWFSYMMFLILIGSILILFTYMTSVASNEKFVIPYTLIMINVLLSLILIFSMKIFNNKIIMKSEIFSMNEKISLSKLFFMPMNFTFIVTIIYLLYTLLVVVKMSNMKKLIFNKN</sequence>
<reference evidence="2" key="2">
    <citation type="journal article" date="2013" name="Mol. Phylogenet. Evol.">
        <title>Mitogenome sequences stabilize the phylogenetics of weevils (Curculionoidea) and establish the monophyly of larval ectophagy.</title>
        <authorList>
            <person name="Haran J."/>
            <person name="Timmermans M.J."/>
            <person name="Vogler A.P."/>
        </authorList>
    </citation>
    <scope>NUCLEOTIDE SEQUENCE</scope>
</reference>
<accession>J9PHT7</accession>
<organism evidence="2">
    <name type="scientific">Platypus cylindrus</name>
    <dbReference type="NCBI Taxonomy" id="298138"/>
    <lineage>
        <taxon>Eukaryota</taxon>
        <taxon>Metazoa</taxon>
        <taxon>Ecdysozoa</taxon>
        <taxon>Arthropoda</taxon>
        <taxon>Hexapoda</taxon>
        <taxon>Insecta</taxon>
        <taxon>Pterygota</taxon>
        <taxon>Neoptera</taxon>
        <taxon>Endopterygota</taxon>
        <taxon>Coleoptera</taxon>
        <taxon>Polyphaga</taxon>
        <taxon>Cucujiformia</taxon>
        <taxon>Curculionidae</taxon>
        <taxon>Platypodinae</taxon>
        <taxon>Platypus</taxon>
    </lineage>
</organism>
<keyword evidence="2" id="KW-0496">Mitochondrion</keyword>
<feature type="transmembrane region" description="Helical" evidence="1">
    <location>
        <begin position="119"/>
        <end position="143"/>
    </location>
</feature>